<gene>
    <name evidence="2" type="ORF">H6B30_12145</name>
</gene>
<accession>A0A938WP23</accession>
<keyword evidence="1" id="KW-0472">Membrane</keyword>
<evidence type="ECO:0000313" key="2">
    <source>
        <dbReference type="EMBL" id="MBM6662492.1"/>
    </source>
</evidence>
<keyword evidence="1" id="KW-0812">Transmembrane</keyword>
<feature type="transmembrane region" description="Helical" evidence="1">
    <location>
        <begin position="210"/>
        <end position="232"/>
    </location>
</feature>
<keyword evidence="3" id="KW-1185">Reference proteome</keyword>
<feature type="transmembrane region" description="Helical" evidence="1">
    <location>
        <begin position="12"/>
        <end position="34"/>
    </location>
</feature>
<organism evidence="2 3">
    <name type="scientific">Marseilla massiliensis</name>
    <dbReference type="NCBI Taxonomy" id="1841864"/>
    <lineage>
        <taxon>Bacteria</taxon>
        <taxon>Pseudomonadati</taxon>
        <taxon>Bacteroidota</taxon>
        <taxon>Bacteroidia</taxon>
        <taxon>Bacteroidales</taxon>
        <taxon>Prevotellaceae</taxon>
        <taxon>Marseilla</taxon>
    </lineage>
</organism>
<evidence type="ECO:0000313" key="3">
    <source>
        <dbReference type="Proteomes" id="UP000764045"/>
    </source>
</evidence>
<dbReference type="AlphaFoldDB" id="A0A938WP23"/>
<dbReference type="EMBL" id="JACJJL010000022">
    <property type="protein sequence ID" value="MBM6662492.1"/>
    <property type="molecule type" value="Genomic_DNA"/>
</dbReference>
<sequence length="480" mass="53109">MNNGKDDNWIGRVNPLAVILLLSPAILYAIVLLLPTFDDWTYYTAPSFDGLFNYRLLPNSSYWRPFDAAFGWLLGLDHRMFPALNHIVVYAAHVGVTVLVYRLATAMGLCKTARNIGTVFFFTSPAMLGTVYGVDALNQACSHFFGLLGLWHYFNRGRKPRVALWLTCVFVATLWKENGIMFFFIAPLFAFGISGPGSPGGGWGRLRSGMVWGVVASAAYFALRIALTTAYVDINHEYFESTPVAKLLDVAMFIGMAWVPVDYVSLVHAPSRNLLLVAATAAMSMPFIVVLLFSQRRQLVSRPLLTLAACMVMAALPHLLTIFTTMHSYAGLSMAALMVAFLADKADGYGRLAPLFAMFVASCLFVDWHHWQKSYDSGLMGRRMGREAIEKTGEPVDSVYIVSLAGHERKYSSFCVLPADAFAWGNTAVAATGYKWPAVCRDTVVAVEDRRMVDSLADRALALGFKRVWLVHGDTVDVIR</sequence>
<dbReference type="RefSeq" id="WP_205110928.1">
    <property type="nucleotide sequence ID" value="NZ_JACJJL010000022.1"/>
</dbReference>
<proteinExistence type="predicted"/>
<protein>
    <submittedName>
        <fullName evidence="2">Uncharacterized protein</fullName>
    </submittedName>
</protein>
<feature type="transmembrane region" description="Helical" evidence="1">
    <location>
        <begin position="352"/>
        <end position="371"/>
    </location>
</feature>
<feature type="transmembrane region" description="Helical" evidence="1">
    <location>
        <begin position="244"/>
        <end position="261"/>
    </location>
</feature>
<reference evidence="2 3" key="1">
    <citation type="journal article" date="2021" name="Sci. Rep.">
        <title>The distribution of antibiotic resistance genes in chicken gut microbiota commensals.</title>
        <authorList>
            <person name="Juricova H."/>
            <person name="Matiasovicova J."/>
            <person name="Kubasova T."/>
            <person name="Cejkova D."/>
            <person name="Rychlik I."/>
        </authorList>
    </citation>
    <scope>NUCLEOTIDE SEQUENCE [LARGE SCALE GENOMIC DNA]</scope>
    <source>
        <strain evidence="2 3">An819</strain>
    </source>
</reference>
<evidence type="ECO:0000256" key="1">
    <source>
        <dbReference type="SAM" id="Phobius"/>
    </source>
</evidence>
<feature type="transmembrane region" description="Helical" evidence="1">
    <location>
        <begin position="326"/>
        <end position="343"/>
    </location>
</feature>
<dbReference type="Proteomes" id="UP000764045">
    <property type="component" value="Unassembled WGS sequence"/>
</dbReference>
<feature type="transmembrane region" description="Helical" evidence="1">
    <location>
        <begin position="83"/>
        <end position="104"/>
    </location>
</feature>
<keyword evidence="1" id="KW-1133">Transmembrane helix</keyword>
<feature type="transmembrane region" description="Helical" evidence="1">
    <location>
        <begin position="273"/>
        <end position="292"/>
    </location>
</feature>
<name>A0A938WP23_9BACT</name>
<comment type="caution">
    <text evidence="2">The sequence shown here is derived from an EMBL/GenBank/DDBJ whole genome shotgun (WGS) entry which is preliminary data.</text>
</comment>